<reference evidence="2 3" key="1">
    <citation type="submission" date="2016-10" db="EMBL/GenBank/DDBJ databases">
        <authorList>
            <person name="de Groot N.N."/>
        </authorList>
    </citation>
    <scope>NUCLEOTIDE SEQUENCE [LARGE SCALE GENOMIC DNA]</scope>
    <source>
        <strain evidence="2 3">DSM 29316</strain>
    </source>
</reference>
<dbReference type="OrthoDB" id="9795340at2"/>
<dbReference type="EMBL" id="FOJU01000001">
    <property type="protein sequence ID" value="SFA75154.1"/>
    <property type="molecule type" value="Genomic_DNA"/>
</dbReference>
<keyword evidence="3" id="KW-1185">Reference proteome</keyword>
<dbReference type="RefSeq" id="WP_092060418.1">
    <property type="nucleotide sequence ID" value="NZ_FOJU01000001.1"/>
</dbReference>
<accession>A0A1I0VFM1</accession>
<organism evidence="2 3">
    <name type="scientific">Poseidonocella pacifica</name>
    <dbReference type="NCBI Taxonomy" id="871651"/>
    <lineage>
        <taxon>Bacteria</taxon>
        <taxon>Pseudomonadati</taxon>
        <taxon>Pseudomonadota</taxon>
        <taxon>Alphaproteobacteria</taxon>
        <taxon>Rhodobacterales</taxon>
        <taxon>Roseobacteraceae</taxon>
        <taxon>Poseidonocella</taxon>
    </lineage>
</organism>
<dbReference type="PANTHER" id="PTHR12910">
    <property type="entry name" value="NADH-UBIQUINONE OXIDOREDUCTASE SUBUNIT B17.2"/>
    <property type="match status" value="1"/>
</dbReference>
<feature type="compositionally biased region" description="Basic and acidic residues" evidence="1">
    <location>
        <begin position="114"/>
        <end position="127"/>
    </location>
</feature>
<dbReference type="Proteomes" id="UP000198796">
    <property type="component" value="Unassembled WGS sequence"/>
</dbReference>
<name>A0A1I0VFM1_9RHOB</name>
<evidence type="ECO:0000256" key="1">
    <source>
        <dbReference type="SAM" id="MobiDB-lite"/>
    </source>
</evidence>
<proteinExistence type="predicted"/>
<evidence type="ECO:0000313" key="2">
    <source>
        <dbReference type="EMBL" id="SFA75154.1"/>
    </source>
</evidence>
<dbReference type="GO" id="GO:0006979">
    <property type="term" value="P:response to oxidative stress"/>
    <property type="evidence" value="ECO:0007669"/>
    <property type="project" value="TreeGrafter"/>
</dbReference>
<dbReference type="PANTHER" id="PTHR12910:SF2">
    <property type="entry name" value="NADH DEHYDROGENASE [UBIQUINONE] 1 ALPHA SUBCOMPLEX SUBUNIT 12"/>
    <property type="match status" value="1"/>
</dbReference>
<dbReference type="NCBIfam" id="NF006040">
    <property type="entry name" value="PRK08183.1"/>
    <property type="match status" value="1"/>
</dbReference>
<dbReference type="Pfam" id="PF05071">
    <property type="entry name" value="NDUFA12"/>
    <property type="match status" value="1"/>
</dbReference>
<feature type="region of interest" description="Disordered" evidence="1">
    <location>
        <begin position="108"/>
        <end position="127"/>
    </location>
</feature>
<dbReference type="STRING" id="871651.SAMN05421688_0593"/>
<protein>
    <submittedName>
        <fullName evidence="2">NADH:ubiquinone oxidoreductase subunit</fullName>
    </submittedName>
</protein>
<dbReference type="AlphaFoldDB" id="A0A1I0VFM1"/>
<evidence type="ECO:0000313" key="3">
    <source>
        <dbReference type="Proteomes" id="UP000198796"/>
    </source>
</evidence>
<dbReference type="InterPro" id="IPR007763">
    <property type="entry name" value="NDUFA12"/>
</dbReference>
<gene>
    <name evidence="2" type="ORF">SAMN05421688_0593</name>
</gene>
<keyword evidence="2" id="KW-0830">Ubiquinone</keyword>
<dbReference type="GO" id="GO:0045271">
    <property type="term" value="C:respiratory chain complex I"/>
    <property type="evidence" value="ECO:0007669"/>
    <property type="project" value="InterPro"/>
</dbReference>
<sequence>MGILNTLLRAVTWWNGQTLNTQLFTWRKGVKVGEDDQGNLFYRNADDSRRWVIFNGEAEASRISPEWHGWMHRTWDDTPTDQPLLHKSWEKQHQENLTGTALAYAPAGSLRRPNPIERRDYEAWTPE</sequence>